<dbReference type="GO" id="GO:0005634">
    <property type="term" value="C:nucleus"/>
    <property type="evidence" value="ECO:0007669"/>
    <property type="project" value="TreeGrafter"/>
</dbReference>
<evidence type="ECO:0000256" key="3">
    <source>
        <dbReference type="ARBA" id="ARBA00012787"/>
    </source>
</evidence>
<dbReference type="HAMAP" id="MF_01080">
    <property type="entry name" value="TruB_bact"/>
    <property type="match status" value="1"/>
</dbReference>
<dbReference type="GO" id="GO:1990481">
    <property type="term" value="P:mRNA pseudouridine synthesis"/>
    <property type="evidence" value="ECO:0007669"/>
    <property type="project" value="TreeGrafter"/>
</dbReference>
<feature type="domain" description="Pseudouridine synthase II N-terminal" evidence="7">
    <location>
        <begin position="73"/>
        <end position="202"/>
    </location>
</feature>
<dbReference type="AlphaFoldDB" id="A0A0V1PZT5"/>
<evidence type="ECO:0000256" key="6">
    <source>
        <dbReference type="SAM" id="MobiDB-lite"/>
    </source>
</evidence>
<dbReference type="OrthoDB" id="9995526at2759"/>
<feature type="region of interest" description="Disordered" evidence="6">
    <location>
        <begin position="387"/>
        <end position="420"/>
    </location>
</feature>
<evidence type="ECO:0000256" key="5">
    <source>
        <dbReference type="ARBA" id="ARBA00023235"/>
    </source>
</evidence>
<dbReference type="GO" id="GO:0160148">
    <property type="term" value="F:tRNA pseudouridine(55) synthase activity"/>
    <property type="evidence" value="ECO:0007669"/>
    <property type="project" value="UniProtKB-EC"/>
</dbReference>
<dbReference type="Pfam" id="PF01509">
    <property type="entry name" value="TruB_N"/>
    <property type="match status" value="1"/>
</dbReference>
<evidence type="ECO:0000256" key="1">
    <source>
        <dbReference type="ARBA" id="ARBA00001166"/>
    </source>
</evidence>
<dbReference type="PANTHER" id="PTHR13767">
    <property type="entry name" value="TRNA-PSEUDOURIDINE SYNTHASE"/>
    <property type="match status" value="1"/>
</dbReference>
<dbReference type="Proteomes" id="UP000054251">
    <property type="component" value="Unassembled WGS sequence"/>
</dbReference>
<dbReference type="RefSeq" id="XP_015467882.1">
    <property type="nucleotide sequence ID" value="XM_015611291.1"/>
</dbReference>
<comment type="similarity">
    <text evidence="2">Belongs to the pseudouridine synthase TruB family.</text>
</comment>
<accession>A0A0V1PZT5</accession>
<proteinExistence type="inferred from homology"/>
<keyword evidence="9" id="KW-1185">Reference proteome</keyword>
<evidence type="ECO:0000313" key="8">
    <source>
        <dbReference type="EMBL" id="KSA01780.1"/>
    </source>
</evidence>
<name>A0A0V1PZT5_9ASCO</name>
<dbReference type="Gene3D" id="3.30.2350.10">
    <property type="entry name" value="Pseudouridine synthase"/>
    <property type="match status" value="1"/>
</dbReference>
<sequence length="420" mass="47165">MFKYKPRSMNGVFAIEKPSGITSSKFIGDIQAIFTKSEIFQNDLIEARNKAAQALGTDKKWSKERINKRVKSLKVKIGHGGTLDPMASGVLVVGVGLGTKKLQYYLSECNKTYETKALLGISTTTGDAEGEIITKNQVSHITKEMIKETAPKFIGDLKQTPPIFSALKMNGKPLYDYAREGIPLPMPIKVRQVKVFDIKVHDEDSLRIDHGFSTLQSELDEQGNPKEHELSNNPTLNDSPLYFSDQYLSKAEAEGLPKEVGKPKPVSDGFLPEKLPLIHLTADVSSGTYIRSLVSDYGRALESSAYMVELIRVRQSEWQLGKNVFKISDFENRDERIWGPVLKRVLDSDHDIDVQKELDEFSDKIAPLLNREKEVIEKFGDVSKEDVDSSEKSEILPTTETKAEKSTELPKKRTIDEIEK</sequence>
<reference evidence="8 9" key="1">
    <citation type="submission" date="2015-11" db="EMBL/GenBank/DDBJ databases">
        <title>The genome of Debaryomyces fabryi.</title>
        <authorList>
            <person name="Tafer H."/>
            <person name="Lopandic K."/>
        </authorList>
    </citation>
    <scope>NUCLEOTIDE SEQUENCE [LARGE SCALE GENOMIC DNA]</scope>
    <source>
        <strain evidence="8 9">CBS 789</strain>
    </source>
</reference>
<keyword evidence="5" id="KW-0413">Isomerase</keyword>
<comment type="catalytic activity">
    <reaction evidence="1">
        <text>a uridine in mRNA = a pseudouridine in mRNA</text>
        <dbReference type="Rhea" id="RHEA:56644"/>
        <dbReference type="Rhea" id="RHEA-COMP:14658"/>
        <dbReference type="Rhea" id="RHEA-COMP:14659"/>
        <dbReference type="ChEBI" id="CHEBI:65314"/>
        <dbReference type="ChEBI" id="CHEBI:65315"/>
    </reaction>
</comment>
<organism evidence="8 9">
    <name type="scientific">Debaryomyces fabryi</name>
    <dbReference type="NCBI Taxonomy" id="58627"/>
    <lineage>
        <taxon>Eukaryota</taxon>
        <taxon>Fungi</taxon>
        <taxon>Dikarya</taxon>
        <taxon>Ascomycota</taxon>
        <taxon>Saccharomycotina</taxon>
        <taxon>Pichiomycetes</taxon>
        <taxon>Debaryomycetaceae</taxon>
        <taxon>Debaryomyces</taxon>
    </lineage>
</organism>
<comment type="caution">
    <text evidence="8">The sequence shown here is derived from an EMBL/GenBank/DDBJ whole genome shotgun (WGS) entry which is preliminary data.</text>
</comment>
<dbReference type="GO" id="GO:0006400">
    <property type="term" value="P:tRNA modification"/>
    <property type="evidence" value="ECO:0007669"/>
    <property type="project" value="TreeGrafter"/>
</dbReference>
<dbReference type="EC" id="5.4.99.25" evidence="3"/>
<keyword evidence="4" id="KW-0819">tRNA processing</keyword>
<protein>
    <recommendedName>
        <fullName evidence="3">tRNA pseudouridine(55) synthase</fullName>
        <ecNumber evidence="3">5.4.99.25</ecNumber>
    </recommendedName>
</protein>
<evidence type="ECO:0000256" key="4">
    <source>
        <dbReference type="ARBA" id="ARBA00022694"/>
    </source>
</evidence>
<dbReference type="InterPro" id="IPR014780">
    <property type="entry name" value="tRNA_psdUridine_synth_TruB"/>
</dbReference>
<dbReference type="EMBL" id="LMYN01000043">
    <property type="protein sequence ID" value="KSA01780.1"/>
    <property type="molecule type" value="Genomic_DNA"/>
</dbReference>
<dbReference type="SUPFAM" id="SSF55120">
    <property type="entry name" value="Pseudouridine synthase"/>
    <property type="match status" value="1"/>
</dbReference>
<dbReference type="PANTHER" id="PTHR13767:SF2">
    <property type="entry name" value="PSEUDOURIDYLATE SYNTHASE TRUB1"/>
    <property type="match status" value="1"/>
</dbReference>
<feature type="compositionally biased region" description="Basic and acidic residues" evidence="6">
    <location>
        <begin position="401"/>
        <end position="420"/>
    </location>
</feature>
<dbReference type="InterPro" id="IPR002501">
    <property type="entry name" value="PsdUridine_synth_N"/>
</dbReference>
<evidence type="ECO:0000259" key="7">
    <source>
        <dbReference type="Pfam" id="PF01509"/>
    </source>
</evidence>
<dbReference type="GeneID" id="26839470"/>
<dbReference type="InterPro" id="IPR020103">
    <property type="entry name" value="PsdUridine_synth_cat_dom_sf"/>
</dbReference>
<evidence type="ECO:0000256" key="2">
    <source>
        <dbReference type="ARBA" id="ARBA00008999"/>
    </source>
</evidence>
<dbReference type="CDD" id="cd02867">
    <property type="entry name" value="PseudoU_synth_TruB_4"/>
    <property type="match status" value="1"/>
</dbReference>
<evidence type="ECO:0000313" key="9">
    <source>
        <dbReference type="Proteomes" id="UP000054251"/>
    </source>
</evidence>
<dbReference type="GO" id="GO:0003723">
    <property type="term" value="F:RNA binding"/>
    <property type="evidence" value="ECO:0007669"/>
    <property type="project" value="InterPro"/>
</dbReference>
<gene>
    <name evidence="8" type="ORF">AC631_02461</name>
</gene>